<dbReference type="Gene3D" id="1.10.10.60">
    <property type="entry name" value="Homeodomain-like"/>
    <property type="match status" value="2"/>
</dbReference>
<evidence type="ECO:0000256" key="2">
    <source>
        <dbReference type="ARBA" id="ARBA00023125"/>
    </source>
</evidence>
<accession>A0ABT2UPJ4</accession>
<name>A0ABT2UPJ4_9BACL</name>
<proteinExistence type="predicted"/>
<gene>
    <name evidence="7" type="ORF">OB236_30995</name>
</gene>
<dbReference type="Pfam" id="PF12833">
    <property type="entry name" value="HTH_18"/>
    <property type="match status" value="1"/>
</dbReference>
<feature type="transmembrane region" description="Helical" evidence="5">
    <location>
        <begin position="276"/>
        <end position="301"/>
    </location>
</feature>
<dbReference type="InterPro" id="IPR041522">
    <property type="entry name" value="CdaR_GGDEF"/>
</dbReference>
<evidence type="ECO:0000256" key="1">
    <source>
        <dbReference type="ARBA" id="ARBA00023015"/>
    </source>
</evidence>
<evidence type="ECO:0000313" key="8">
    <source>
        <dbReference type="Proteomes" id="UP001652445"/>
    </source>
</evidence>
<dbReference type="EMBL" id="JAOQIO010000106">
    <property type="protein sequence ID" value="MCU6796561.1"/>
    <property type="molecule type" value="Genomic_DNA"/>
</dbReference>
<evidence type="ECO:0000259" key="6">
    <source>
        <dbReference type="PROSITE" id="PS01124"/>
    </source>
</evidence>
<protein>
    <submittedName>
        <fullName evidence="7">Helix-turn-helix domain-containing protein</fullName>
    </submittedName>
</protein>
<evidence type="ECO:0000256" key="4">
    <source>
        <dbReference type="SAM" id="Coils"/>
    </source>
</evidence>
<keyword evidence="4" id="KW-0175">Coiled coil</keyword>
<evidence type="ECO:0000256" key="3">
    <source>
        <dbReference type="ARBA" id="ARBA00023163"/>
    </source>
</evidence>
<keyword evidence="8" id="KW-1185">Reference proteome</keyword>
<dbReference type="Pfam" id="PF17853">
    <property type="entry name" value="GGDEF_2"/>
    <property type="match status" value="1"/>
</dbReference>
<feature type="coiled-coil region" evidence="4">
    <location>
        <begin position="547"/>
        <end position="574"/>
    </location>
</feature>
<dbReference type="RefSeq" id="WP_262687400.1">
    <property type="nucleotide sequence ID" value="NZ_JAOQIO010000106.1"/>
</dbReference>
<dbReference type="SMART" id="SM00342">
    <property type="entry name" value="HTH_ARAC"/>
    <property type="match status" value="1"/>
</dbReference>
<dbReference type="PROSITE" id="PS00041">
    <property type="entry name" value="HTH_ARAC_FAMILY_1"/>
    <property type="match status" value="1"/>
</dbReference>
<dbReference type="InterPro" id="IPR009057">
    <property type="entry name" value="Homeodomain-like_sf"/>
</dbReference>
<keyword evidence="5" id="KW-0812">Transmembrane</keyword>
<dbReference type="PANTHER" id="PTHR43280">
    <property type="entry name" value="ARAC-FAMILY TRANSCRIPTIONAL REGULATOR"/>
    <property type="match status" value="1"/>
</dbReference>
<dbReference type="Proteomes" id="UP001652445">
    <property type="component" value="Unassembled WGS sequence"/>
</dbReference>
<organism evidence="7 8">
    <name type="scientific">Paenibacillus baimaensis</name>
    <dbReference type="NCBI Taxonomy" id="2982185"/>
    <lineage>
        <taxon>Bacteria</taxon>
        <taxon>Bacillati</taxon>
        <taxon>Bacillota</taxon>
        <taxon>Bacilli</taxon>
        <taxon>Bacillales</taxon>
        <taxon>Paenibacillaceae</taxon>
        <taxon>Paenibacillus</taxon>
    </lineage>
</organism>
<reference evidence="7 8" key="1">
    <citation type="submission" date="2022-09" db="EMBL/GenBank/DDBJ databases">
        <authorList>
            <person name="Han X.L."/>
            <person name="Wang Q."/>
            <person name="Lu T."/>
        </authorList>
    </citation>
    <scope>NUCLEOTIDE SEQUENCE [LARGE SCALE GENOMIC DNA]</scope>
    <source>
        <strain evidence="7 8">WQ 127069</strain>
    </source>
</reference>
<keyword evidence="3" id="KW-0804">Transcription</keyword>
<comment type="caution">
    <text evidence="7">The sequence shown here is derived from an EMBL/GenBank/DDBJ whole genome shotgun (WGS) entry which is preliminary data.</text>
</comment>
<dbReference type="InterPro" id="IPR018062">
    <property type="entry name" value="HTH_AraC-typ_CS"/>
</dbReference>
<keyword evidence="2" id="KW-0238">DNA-binding</keyword>
<keyword evidence="5" id="KW-0472">Membrane</keyword>
<evidence type="ECO:0000256" key="5">
    <source>
        <dbReference type="SAM" id="Phobius"/>
    </source>
</evidence>
<sequence>MPKPVVGKLQMRIVLLLCCAVLLPICLLSAINYRMTLSAAQNQTEKYSRQLLEQAVREHSIVHEQMKNVMYDILGSMDKYFSVLGDYYTNAQTLYFIKEMEQRVAIHSKYIASIELLDLERRVAYSTTDNRLTPFDRFADQELLSGIARKDDYTGIRYLPRPGLITYYMYVGVSEPQSGVIAINVKDDDMRQWASVLLAETGGSFYVSDAKGHLLLGGGEEETSAALRELAGGNTEPREGNRRYLLLREQATTSKFEYALIIPYASFAQAAERQSLAFAVIGLVAALLSLAIVILASRYLYHPIVRIMSAIGSRAPAASEPKAALLDESGYIVGAFSRLTDESERLSDAVRHHRETIRHNLLTRLLQGRPPELAAASPLLELPWPHPVFTVLSLHVHWGELREDYSELDMELTNYAIRNVAAETLHPLGVAETLARDADTIVVICNTAQQETAGRWLAAAAEVRHNVKRYIRLSVDIGIGSAGEGLAHAAVSYQESLQCLSYNRLFDPTKLTHYCEIAETTARPRSRSFVWSNYEADYVKHIRHGRVDGARALCERLREDAKDAQASVAETQIMTLQLSASLLLLLEEYGFDKEEGGLRDEVTTLLATSRFAETTELLASLSERLIASVERKRAGVNQEIMEKAAAWIEQDMTLTAERIAAQLSLSPPSLNKLFRERKGITAGEYILRTKVERAKRLLLETDDKIEDIAAKTGYASTRGFYKVFKELTGTTPTEFRKMHG</sequence>
<keyword evidence="5" id="KW-1133">Transmembrane helix</keyword>
<dbReference type="PROSITE" id="PS01124">
    <property type="entry name" value="HTH_ARAC_FAMILY_2"/>
    <property type="match status" value="1"/>
</dbReference>
<keyword evidence="1" id="KW-0805">Transcription regulation</keyword>
<feature type="domain" description="HTH araC/xylS-type" evidence="6">
    <location>
        <begin position="638"/>
        <end position="738"/>
    </location>
</feature>
<dbReference type="InterPro" id="IPR018060">
    <property type="entry name" value="HTH_AraC"/>
</dbReference>
<dbReference type="SUPFAM" id="SSF46689">
    <property type="entry name" value="Homeodomain-like"/>
    <property type="match status" value="1"/>
</dbReference>
<dbReference type="PANTHER" id="PTHR43280:SF28">
    <property type="entry name" value="HTH-TYPE TRANSCRIPTIONAL ACTIVATOR RHAS"/>
    <property type="match status" value="1"/>
</dbReference>
<evidence type="ECO:0000313" key="7">
    <source>
        <dbReference type="EMBL" id="MCU6796561.1"/>
    </source>
</evidence>